<feature type="signal peptide" evidence="4">
    <location>
        <begin position="1"/>
        <end position="23"/>
    </location>
</feature>
<protein>
    <recommendedName>
        <fullName evidence="5">Calcineurin-like phosphoesterase domain-containing protein</fullName>
    </recommendedName>
</protein>
<sequence>MPLAAVSAVRAVFAFVLPLLAGGQLPDDSLTLLAVGDWGGTSNDEPTNANQLAVAGAMQAVAATKRPHAVLMMGDNFYRHGLNCADDAGADFGYGEAADAHYDVVVVAFSVALPRAIRRGMSGDAAFERTLAEAVAVDTTAAGEAASPSNVRDMRLGAWQQGGEKTSRRVELSLVRFHRDPEQRRPASLLAALNRALEAGVAGGQGALGSAFDARFGGSGSWRMSGVTARVGRLEDRPCNQKHSPRFNATFEEVPFYVNAGNHDYYGFVRAQVDYSNDPPAGASGRYPVTDARPSHVDGSVEAPWYTFSLRRERDGLSVLVEVECPHAAFGGRPVHALPGQPLEVGEADAGDYFDLPCSGQRTRRRGTGRAEHEKESARAHEEWLLRTLAGAAHDWVIVSGHYPIWSVAEHGPTPELVEELRPYLFQHGVALYLNGHDHNARPPLCRASAAEDFVGPFTAESMHYVTVPFFDAEGSFARVDVVDKHTAVVRILGYGGAELHRFEIDNPRRKSEPGGGGGGGAREATVGASATDATLLYGSLALNAALLLACIAGGAHWLLRRRHALSRAARPIMVDRSSSGNKPVEVDIVAMPPRVLVEAREAAAAARGGGAASAPTGTWRNLLTNEAMDLGAAKRDTKYAAELLGLRLDVPWSVWHGYEAGGREPGILWRYDAEERTFTVRFENELDLDDLEDVSWAEVLGTVPMAE</sequence>
<dbReference type="eggNOG" id="KOG2679">
    <property type="taxonomic scope" value="Eukaryota"/>
</dbReference>
<evidence type="ECO:0000256" key="2">
    <source>
        <dbReference type="ARBA" id="ARBA00022801"/>
    </source>
</evidence>
<name>A0A0D3JIN4_EMIH1</name>
<evidence type="ECO:0000313" key="6">
    <source>
        <dbReference type="EnsemblProtists" id="EOD23369"/>
    </source>
</evidence>
<dbReference type="InterPro" id="IPR004843">
    <property type="entry name" value="Calcineurin-like_PHP"/>
</dbReference>
<dbReference type="InterPro" id="IPR029052">
    <property type="entry name" value="Metallo-depent_PP-like"/>
</dbReference>
<dbReference type="PANTHER" id="PTHR10161">
    <property type="entry name" value="TARTRATE-RESISTANT ACID PHOSPHATASE TYPE 5"/>
    <property type="match status" value="1"/>
</dbReference>
<keyword evidence="3" id="KW-0812">Transmembrane</keyword>
<accession>A0A0D3JIN4</accession>
<feature type="domain" description="Calcineurin-like phosphoesterase" evidence="5">
    <location>
        <begin position="250"/>
        <end position="440"/>
    </location>
</feature>
<dbReference type="PANTHER" id="PTHR10161:SF14">
    <property type="entry name" value="TARTRATE-RESISTANT ACID PHOSPHATASE TYPE 5"/>
    <property type="match status" value="1"/>
</dbReference>
<dbReference type="GO" id="GO:0016787">
    <property type="term" value="F:hydrolase activity"/>
    <property type="evidence" value="ECO:0007669"/>
    <property type="project" value="UniProtKB-KW"/>
</dbReference>
<evidence type="ECO:0000313" key="7">
    <source>
        <dbReference type="Proteomes" id="UP000013827"/>
    </source>
</evidence>
<keyword evidence="3" id="KW-1133">Transmembrane helix</keyword>
<feature type="chain" id="PRO_5044244394" description="Calcineurin-like phosphoesterase domain-containing protein" evidence="4">
    <location>
        <begin position="24"/>
        <end position="708"/>
    </location>
</feature>
<feature type="transmembrane region" description="Helical" evidence="3">
    <location>
        <begin position="536"/>
        <end position="560"/>
    </location>
</feature>
<dbReference type="Pfam" id="PF00149">
    <property type="entry name" value="Metallophos"/>
    <property type="match status" value="1"/>
</dbReference>
<reference evidence="6" key="2">
    <citation type="submission" date="2024-10" db="UniProtKB">
        <authorList>
            <consortium name="EnsemblProtists"/>
        </authorList>
    </citation>
    <scope>IDENTIFICATION</scope>
</reference>
<dbReference type="HOGENOM" id="CLU_390011_0_0_1"/>
<dbReference type="InterPro" id="IPR051558">
    <property type="entry name" value="Metallophosphoesterase_PAP"/>
</dbReference>
<dbReference type="AlphaFoldDB" id="A0A0D3JIN4"/>
<reference evidence="7" key="1">
    <citation type="journal article" date="2013" name="Nature">
        <title>Pan genome of the phytoplankton Emiliania underpins its global distribution.</title>
        <authorList>
            <person name="Read B.A."/>
            <person name="Kegel J."/>
            <person name="Klute M.J."/>
            <person name="Kuo A."/>
            <person name="Lefebvre S.C."/>
            <person name="Maumus F."/>
            <person name="Mayer C."/>
            <person name="Miller J."/>
            <person name="Monier A."/>
            <person name="Salamov A."/>
            <person name="Young J."/>
            <person name="Aguilar M."/>
            <person name="Claverie J.M."/>
            <person name="Frickenhaus S."/>
            <person name="Gonzalez K."/>
            <person name="Herman E.K."/>
            <person name="Lin Y.C."/>
            <person name="Napier J."/>
            <person name="Ogata H."/>
            <person name="Sarno A.F."/>
            <person name="Shmutz J."/>
            <person name="Schroeder D."/>
            <person name="de Vargas C."/>
            <person name="Verret F."/>
            <person name="von Dassow P."/>
            <person name="Valentin K."/>
            <person name="Van de Peer Y."/>
            <person name="Wheeler G."/>
            <person name="Dacks J.B."/>
            <person name="Delwiche C.F."/>
            <person name="Dyhrman S.T."/>
            <person name="Glockner G."/>
            <person name="John U."/>
            <person name="Richards T."/>
            <person name="Worden A.Z."/>
            <person name="Zhang X."/>
            <person name="Grigoriev I.V."/>
            <person name="Allen A.E."/>
            <person name="Bidle K."/>
            <person name="Borodovsky M."/>
            <person name="Bowler C."/>
            <person name="Brownlee C."/>
            <person name="Cock J.M."/>
            <person name="Elias M."/>
            <person name="Gladyshev V.N."/>
            <person name="Groth M."/>
            <person name="Guda C."/>
            <person name="Hadaegh A."/>
            <person name="Iglesias-Rodriguez M.D."/>
            <person name="Jenkins J."/>
            <person name="Jones B.M."/>
            <person name="Lawson T."/>
            <person name="Leese F."/>
            <person name="Lindquist E."/>
            <person name="Lobanov A."/>
            <person name="Lomsadze A."/>
            <person name="Malik S.B."/>
            <person name="Marsh M.E."/>
            <person name="Mackinder L."/>
            <person name="Mock T."/>
            <person name="Mueller-Roeber B."/>
            <person name="Pagarete A."/>
            <person name="Parker M."/>
            <person name="Probert I."/>
            <person name="Quesneville H."/>
            <person name="Raines C."/>
            <person name="Rensing S.A."/>
            <person name="Riano-Pachon D.M."/>
            <person name="Richier S."/>
            <person name="Rokitta S."/>
            <person name="Shiraiwa Y."/>
            <person name="Soanes D.M."/>
            <person name="van der Giezen M."/>
            <person name="Wahlund T.M."/>
            <person name="Williams B."/>
            <person name="Wilson W."/>
            <person name="Wolfe G."/>
            <person name="Wurch L.L."/>
        </authorList>
    </citation>
    <scope>NUCLEOTIDE SEQUENCE</scope>
</reference>
<evidence type="ECO:0000259" key="5">
    <source>
        <dbReference type="Pfam" id="PF00149"/>
    </source>
</evidence>
<proteinExistence type="predicted"/>
<dbReference type="EnsemblProtists" id="EOD23369">
    <property type="protein sequence ID" value="EOD23369"/>
    <property type="gene ID" value="EMIHUDRAFT_116476"/>
</dbReference>
<keyword evidence="1 4" id="KW-0732">Signal</keyword>
<evidence type="ECO:0000256" key="4">
    <source>
        <dbReference type="SAM" id="SignalP"/>
    </source>
</evidence>
<dbReference type="Proteomes" id="UP000013827">
    <property type="component" value="Unassembled WGS sequence"/>
</dbReference>
<dbReference type="RefSeq" id="XP_005775798.1">
    <property type="nucleotide sequence ID" value="XM_005775741.1"/>
</dbReference>
<keyword evidence="7" id="KW-1185">Reference proteome</keyword>
<organism evidence="6 7">
    <name type="scientific">Emiliania huxleyi (strain CCMP1516)</name>
    <dbReference type="NCBI Taxonomy" id="280463"/>
    <lineage>
        <taxon>Eukaryota</taxon>
        <taxon>Haptista</taxon>
        <taxon>Haptophyta</taxon>
        <taxon>Prymnesiophyceae</taxon>
        <taxon>Isochrysidales</taxon>
        <taxon>Noelaerhabdaceae</taxon>
        <taxon>Emiliania</taxon>
    </lineage>
</organism>
<dbReference type="KEGG" id="ehx:EMIHUDRAFT_116476"/>
<dbReference type="GeneID" id="17268915"/>
<keyword evidence="3" id="KW-0472">Membrane</keyword>
<keyword evidence="2" id="KW-0378">Hydrolase</keyword>
<evidence type="ECO:0000256" key="3">
    <source>
        <dbReference type="SAM" id="Phobius"/>
    </source>
</evidence>
<dbReference type="PaxDb" id="2903-EOD23369"/>
<evidence type="ECO:0000256" key="1">
    <source>
        <dbReference type="ARBA" id="ARBA00022729"/>
    </source>
</evidence>
<dbReference type="GO" id="GO:0045453">
    <property type="term" value="P:bone resorption"/>
    <property type="evidence" value="ECO:0007669"/>
    <property type="project" value="TreeGrafter"/>
</dbReference>
<dbReference type="Gene3D" id="3.60.21.10">
    <property type="match status" value="3"/>
</dbReference>
<dbReference type="SUPFAM" id="SSF56300">
    <property type="entry name" value="Metallo-dependent phosphatases"/>
    <property type="match status" value="2"/>
</dbReference>